<dbReference type="Pfam" id="PF03159">
    <property type="entry name" value="XRN_N"/>
    <property type="match status" value="2"/>
</dbReference>
<feature type="domain" description="Xrn1 helical" evidence="5">
    <location>
        <begin position="434"/>
        <end position="463"/>
    </location>
</feature>
<dbReference type="Gramene" id="KVH91260">
    <property type="protein sequence ID" value="KVH91260"/>
    <property type="gene ID" value="Ccrd_006724"/>
</dbReference>
<evidence type="ECO:0000256" key="2">
    <source>
        <dbReference type="ARBA" id="ARBA00022801"/>
    </source>
</evidence>
<keyword evidence="7" id="KW-1185">Reference proteome</keyword>
<accession>A0A103XIA7</accession>
<dbReference type="PANTHER" id="PTHR12341:SF62">
    <property type="entry name" value="5'-3' EXORIBONUCLEASE 3-LIKE"/>
    <property type="match status" value="1"/>
</dbReference>
<dbReference type="AlphaFoldDB" id="A0A103XIA7"/>
<dbReference type="OMA" id="ASHECAI"/>
<proteinExistence type="predicted"/>
<keyword evidence="3" id="KW-0269">Exonuclease</keyword>
<gene>
    <name evidence="6" type="ORF">Ccrd_006724</name>
</gene>
<evidence type="ECO:0000259" key="4">
    <source>
        <dbReference type="Pfam" id="PF03159"/>
    </source>
</evidence>
<dbReference type="GO" id="GO:0003723">
    <property type="term" value="F:RNA binding"/>
    <property type="evidence" value="ECO:0007669"/>
    <property type="project" value="TreeGrafter"/>
</dbReference>
<dbReference type="InterPro" id="IPR027073">
    <property type="entry name" value="5_3_exoribonuclease"/>
</dbReference>
<dbReference type="CDD" id="cd18673">
    <property type="entry name" value="PIN_XRN1-2-like"/>
    <property type="match status" value="1"/>
</dbReference>
<dbReference type="InterPro" id="IPR004859">
    <property type="entry name" value="Xrn1_N"/>
</dbReference>
<evidence type="ECO:0000256" key="1">
    <source>
        <dbReference type="ARBA" id="ARBA00022722"/>
    </source>
</evidence>
<dbReference type="Pfam" id="PF17846">
    <property type="entry name" value="XRN_M"/>
    <property type="match status" value="2"/>
</dbReference>
<comment type="caution">
    <text evidence="6">The sequence shown here is derived from an EMBL/GenBank/DDBJ whole genome shotgun (WGS) entry which is preliminary data.</text>
</comment>
<feature type="domain" description="Xrn1 N-terminal" evidence="4">
    <location>
        <begin position="1"/>
        <end position="40"/>
    </location>
</feature>
<keyword evidence="2" id="KW-0378">Hydrolase</keyword>
<evidence type="ECO:0000256" key="3">
    <source>
        <dbReference type="ARBA" id="ARBA00022839"/>
    </source>
</evidence>
<dbReference type="GO" id="GO:0004534">
    <property type="term" value="F:5'-3' RNA exonuclease activity"/>
    <property type="evidence" value="ECO:0007669"/>
    <property type="project" value="TreeGrafter"/>
</dbReference>
<protein>
    <submittedName>
        <fullName evidence="6">5'-3' exoribonuclease</fullName>
    </submittedName>
</protein>
<dbReference type="STRING" id="59895.A0A103XIA7"/>
<dbReference type="InterPro" id="IPR041412">
    <property type="entry name" value="Xrn1_helical"/>
</dbReference>
<sequence>MGVPRFYRWLLEKYPKIVVNVEEEDDVPNTNGREFDNLYIQKLMTRILLIVRPRKLLFMSIGKSSCSGKEEARLRRQYDLQGRDLLSMEESEVSDSNVIAPGTEFMSELSEQLQTYIRMRISNHPTWKQLKVILSDANVPGEGEHKIMSFIRHQRTCPGYNPDTSHVLYGLVNNPGFILHSCFTVLYFLRSVESCFTNFHHLLNWFIYRRSIFLKLSDYMHHLQDTDLIMLALASHEVHFSILRHQDEFLHVWILREYLNLDFKMMNMPENFESDSERLIDDFIFICFFAGNDFLPQMPTLNIYEGAIDLLIQVYKEEFQNLGGYLIDVQRVNDRNGGYINLKRVEKFILAVGTYEDEIFKKRSRIHERKLRRMISEDARGNGEENYLAVGSDGNSSCIVRPPDHNVIVENTKMLKRELKSYARERSYLYRNGRVTDLVEKYAEGLCWVLLYYFSDAPSWTWYDTSDRVKVYTLLLSTI</sequence>
<reference evidence="6 7" key="1">
    <citation type="journal article" date="2016" name="Sci. Rep.">
        <title>The genome sequence of the outbreeding globe artichoke constructed de novo incorporating a phase-aware low-pass sequencing strategy of F1 progeny.</title>
        <authorList>
            <person name="Scaglione D."/>
            <person name="Reyes-Chin-Wo S."/>
            <person name="Acquadro A."/>
            <person name="Froenicke L."/>
            <person name="Portis E."/>
            <person name="Beitel C."/>
            <person name="Tirone M."/>
            <person name="Mauro R."/>
            <person name="Lo Monaco A."/>
            <person name="Mauromicale G."/>
            <person name="Faccioli P."/>
            <person name="Cattivelli L."/>
            <person name="Rieseberg L."/>
            <person name="Michelmore R."/>
            <person name="Lanteri S."/>
        </authorList>
    </citation>
    <scope>NUCLEOTIDE SEQUENCE [LARGE SCALE GENOMIC DNA]</scope>
    <source>
        <strain evidence="6">2C</strain>
    </source>
</reference>
<dbReference type="GO" id="GO:0005634">
    <property type="term" value="C:nucleus"/>
    <property type="evidence" value="ECO:0007669"/>
    <property type="project" value="TreeGrafter"/>
</dbReference>
<evidence type="ECO:0000313" key="7">
    <source>
        <dbReference type="Proteomes" id="UP000243975"/>
    </source>
</evidence>
<dbReference type="Proteomes" id="UP000243975">
    <property type="component" value="Unassembled WGS sequence"/>
</dbReference>
<organism evidence="6 7">
    <name type="scientific">Cynara cardunculus var. scolymus</name>
    <name type="common">Globe artichoke</name>
    <name type="synonym">Cynara scolymus</name>
    <dbReference type="NCBI Taxonomy" id="59895"/>
    <lineage>
        <taxon>Eukaryota</taxon>
        <taxon>Viridiplantae</taxon>
        <taxon>Streptophyta</taxon>
        <taxon>Embryophyta</taxon>
        <taxon>Tracheophyta</taxon>
        <taxon>Spermatophyta</taxon>
        <taxon>Magnoliopsida</taxon>
        <taxon>eudicotyledons</taxon>
        <taxon>Gunneridae</taxon>
        <taxon>Pentapetalae</taxon>
        <taxon>asterids</taxon>
        <taxon>campanulids</taxon>
        <taxon>Asterales</taxon>
        <taxon>Asteraceae</taxon>
        <taxon>Carduoideae</taxon>
        <taxon>Cardueae</taxon>
        <taxon>Carduinae</taxon>
        <taxon>Cynara</taxon>
    </lineage>
</organism>
<dbReference type="GO" id="GO:0000956">
    <property type="term" value="P:nuclear-transcribed mRNA catabolic process"/>
    <property type="evidence" value="ECO:0007669"/>
    <property type="project" value="TreeGrafter"/>
</dbReference>
<feature type="domain" description="Xrn1 helical" evidence="5">
    <location>
        <begin position="275"/>
        <end position="395"/>
    </location>
</feature>
<feature type="domain" description="Xrn1 N-terminal" evidence="4">
    <location>
        <begin position="41"/>
        <end position="171"/>
    </location>
</feature>
<evidence type="ECO:0000259" key="5">
    <source>
        <dbReference type="Pfam" id="PF17846"/>
    </source>
</evidence>
<dbReference type="Gene3D" id="3.40.50.12390">
    <property type="match status" value="2"/>
</dbReference>
<evidence type="ECO:0000313" key="6">
    <source>
        <dbReference type="EMBL" id="KVH91260.1"/>
    </source>
</evidence>
<keyword evidence="1" id="KW-0540">Nuclease</keyword>
<name>A0A103XIA7_CYNCS</name>
<dbReference type="EMBL" id="LEKV01005065">
    <property type="protein sequence ID" value="KVH91260.1"/>
    <property type="molecule type" value="Genomic_DNA"/>
</dbReference>
<dbReference type="PANTHER" id="PTHR12341">
    <property type="entry name" value="5'-&gt;3' EXORIBONUCLEASE"/>
    <property type="match status" value="1"/>
</dbReference>